<dbReference type="InterPro" id="IPR028053">
    <property type="entry name" value="Membr_insert_YidC_N"/>
</dbReference>
<evidence type="ECO:0000256" key="13">
    <source>
        <dbReference type="HAMAP-Rule" id="MF_01810"/>
    </source>
</evidence>
<dbReference type="CDD" id="cd20070">
    <property type="entry name" value="5TM_YidC_Alb3"/>
    <property type="match status" value="1"/>
</dbReference>
<feature type="transmembrane region" description="Helical" evidence="13">
    <location>
        <begin position="425"/>
        <end position="445"/>
    </location>
</feature>
<evidence type="ECO:0000256" key="10">
    <source>
        <dbReference type="ARBA" id="ARBA00023186"/>
    </source>
</evidence>
<evidence type="ECO:0000256" key="4">
    <source>
        <dbReference type="ARBA" id="ARBA00022448"/>
    </source>
</evidence>
<keyword evidence="9 13" id="KW-0472">Membrane</keyword>
<dbReference type="HAMAP" id="MF_01810">
    <property type="entry name" value="YidC_type1"/>
    <property type="match status" value="1"/>
</dbReference>
<feature type="transmembrane region" description="Helical" evidence="13">
    <location>
        <begin position="528"/>
        <end position="550"/>
    </location>
</feature>
<keyword evidence="6 13" id="KW-0812">Transmembrane</keyword>
<keyword evidence="17" id="KW-1185">Reference proteome</keyword>
<dbReference type="InterPro" id="IPR028055">
    <property type="entry name" value="YidC/Oxa/ALB_C"/>
</dbReference>
<evidence type="ECO:0000256" key="11">
    <source>
        <dbReference type="ARBA" id="ARBA00033245"/>
    </source>
</evidence>
<sequence length="591" mass="65272">MDRNFVVAIGLAFIILLGWDVLIAGPQREALEAAKREAGIEAAEAAGPSLTADLSVPTVDATLTRIEALKQAPGRVAIETPTMIGSLNLLGATLDDISLKNYRITPEDDAPLVNVLSPRSTETATFIRNGVIVDGQSDDQAVWTAPEGARLTPATPVTLSRQDGEVRHEMTITVDEEFMFTAEHKVINQGSGRAALLPYGFAAQKNLPDDLKNFMILFEGPLGVVDGQLFSKKYKKLDKSKNTIDEAGTGGWAGITDKYWLAAAIPPQDQDFDLKLTRVQGTRTPLYRASYQLDGFFLEPGQEATVTSRMFAGAKVVETLRGYEDGLGISDFDKAVDWGMLFFLTRPIFHTMHFFAELTGNYGVAILLLTLVVKALLFPLANASYRSMAGMRKVAPEMTRIRERYGDDKMKQQQEMMALYKKHKINPAAGCLPVLLQMPIFFALYKVLFTTIEIRHEGFLYIRDLAEQDPTNLFNLFGLLPYDPTMIPVVGAFLGIGILPLLMGAAMWVQTKLNPPPTDPIQAQVFGLLPLIFIFIFAPFAAGLVLYWFWNTFLGVVQQYFIMKRAGADVDIIGNIKQTFGKKPDAEKPAE</sequence>
<evidence type="ECO:0000256" key="2">
    <source>
        <dbReference type="ARBA" id="ARBA00010527"/>
    </source>
</evidence>
<feature type="transmembrane region" description="Helical" evidence="13">
    <location>
        <begin position="362"/>
        <end position="383"/>
    </location>
</feature>
<feature type="domain" description="Membrane insertase YidC N-terminal" evidence="15">
    <location>
        <begin position="75"/>
        <end position="350"/>
    </location>
</feature>
<dbReference type="PANTHER" id="PTHR12428">
    <property type="entry name" value="OXA1"/>
    <property type="match status" value="1"/>
</dbReference>
<comment type="caution">
    <text evidence="16">The sequence shown here is derived from an EMBL/GenBank/DDBJ whole genome shotgun (WGS) entry which is preliminary data.</text>
</comment>
<dbReference type="GO" id="GO:0032977">
    <property type="term" value="F:membrane insertase activity"/>
    <property type="evidence" value="ECO:0007669"/>
    <property type="project" value="InterPro"/>
</dbReference>
<proteinExistence type="inferred from homology"/>
<keyword evidence="8 13" id="KW-1133">Transmembrane helix</keyword>
<dbReference type="InterPro" id="IPR001708">
    <property type="entry name" value="YidC/ALB3/OXA1/COX18"/>
</dbReference>
<accession>A0A7Y3W540</accession>
<dbReference type="InterPro" id="IPR038221">
    <property type="entry name" value="YidC_periplasmic_sf"/>
</dbReference>
<dbReference type="PANTHER" id="PTHR12428:SF65">
    <property type="entry name" value="CYTOCHROME C OXIDASE ASSEMBLY PROTEIN COX18, MITOCHONDRIAL"/>
    <property type="match status" value="1"/>
</dbReference>
<evidence type="ECO:0000313" key="16">
    <source>
        <dbReference type="EMBL" id="NNU16400.1"/>
    </source>
</evidence>
<keyword evidence="10 13" id="KW-0143">Chaperone</keyword>
<dbReference type="AlphaFoldDB" id="A0A7Y3W540"/>
<dbReference type="NCBIfam" id="TIGR03593">
    <property type="entry name" value="yidC_nterm"/>
    <property type="match status" value="1"/>
</dbReference>
<feature type="domain" description="Membrane insertase YidC/Oxa/ALB C-terminal" evidence="14">
    <location>
        <begin position="362"/>
        <end position="564"/>
    </location>
</feature>
<dbReference type="InterPro" id="IPR019998">
    <property type="entry name" value="Membr_insert_YidC"/>
</dbReference>
<evidence type="ECO:0000256" key="9">
    <source>
        <dbReference type="ARBA" id="ARBA00023136"/>
    </source>
</evidence>
<evidence type="ECO:0000256" key="6">
    <source>
        <dbReference type="ARBA" id="ARBA00022692"/>
    </source>
</evidence>
<keyword evidence="7 13" id="KW-0653">Protein transport</keyword>
<name>A0A7Y3W540_9PROT</name>
<evidence type="ECO:0000313" key="17">
    <source>
        <dbReference type="Proteomes" id="UP000536835"/>
    </source>
</evidence>
<dbReference type="GO" id="GO:0051205">
    <property type="term" value="P:protein insertion into membrane"/>
    <property type="evidence" value="ECO:0007669"/>
    <property type="project" value="TreeGrafter"/>
</dbReference>
<dbReference type="PRINTS" id="PR00701">
    <property type="entry name" value="60KDINNERMP"/>
</dbReference>
<evidence type="ECO:0000259" key="14">
    <source>
        <dbReference type="Pfam" id="PF02096"/>
    </source>
</evidence>
<evidence type="ECO:0000256" key="7">
    <source>
        <dbReference type="ARBA" id="ARBA00022927"/>
    </source>
</evidence>
<evidence type="ECO:0000256" key="5">
    <source>
        <dbReference type="ARBA" id="ARBA00022475"/>
    </source>
</evidence>
<comment type="subunit">
    <text evidence="13">Interacts with the Sec translocase complex via SecD. Specifically interacts with transmembrane segments of nascent integral membrane proteins during membrane integration.</text>
</comment>
<comment type="similarity">
    <text evidence="2 13">Belongs to the OXA1/ALB3/YidC family. Type 1 subfamily.</text>
</comment>
<dbReference type="Pfam" id="PF14849">
    <property type="entry name" value="YidC_periplas"/>
    <property type="match status" value="1"/>
</dbReference>
<dbReference type="InterPro" id="IPR047196">
    <property type="entry name" value="YidC_ALB_C"/>
</dbReference>
<dbReference type="GO" id="GO:0015031">
    <property type="term" value="P:protein transport"/>
    <property type="evidence" value="ECO:0007669"/>
    <property type="project" value="UniProtKB-KW"/>
</dbReference>
<dbReference type="PRINTS" id="PR01900">
    <property type="entry name" value="YIDCPROTEIN"/>
</dbReference>
<comment type="subcellular location">
    <subcellularLocation>
        <location evidence="1">Cell inner membrane</location>
        <topology evidence="1">Multi-pass membrane protein</topology>
    </subcellularLocation>
    <subcellularLocation>
        <location evidence="13">Cell membrane</location>
        <topology evidence="13">Multi-pass membrane protein</topology>
    </subcellularLocation>
</comment>
<dbReference type="CDD" id="cd19961">
    <property type="entry name" value="EcYidC-like_peri"/>
    <property type="match status" value="1"/>
</dbReference>
<gene>
    <name evidence="13 16" type="primary">yidC</name>
    <name evidence="16" type="ORF">HK107_08715</name>
</gene>
<keyword evidence="5 13" id="KW-1003">Cell membrane</keyword>
<evidence type="ECO:0000256" key="8">
    <source>
        <dbReference type="ARBA" id="ARBA00022989"/>
    </source>
</evidence>
<protein>
    <recommendedName>
        <fullName evidence="3 13">Membrane protein insertase YidC</fullName>
    </recommendedName>
    <alternativeName>
        <fullName evidence="12 13">Foldase YidC</fullName>
    </alternativeName>
    <alternativeName>
        <fullName evidence="11 13">Membrane integrase YidC</fullName>
    </alternativeName>
    <alternativeName>
        <fullName evidence="13">Membrane protein YidC</fullName>
    </alternativeName>
</protein>
<dbReference type="Proteomes" id="UP000536835">
    <property type="component" value="Unassembled WGS sequence"/>
</dbReference>
<reference evidence="16 17" key="1">
    <citation type="submission" date="2020-05" db="EMBL/GenBank/DDBJ databases">
        <title>Parvularcula mediterraneae sp. nov., isolated from polypropylene straw from shallow seawater of the seashore of Laganas in Zakynthos island, Greece.</title>
        <authorList>
            <person name="Szabo I."/>
            <person name="Al-Omari J."/>
            <person name="Rado J."/>
            <person name="Szerdahelyi G.S."/>
        </authorList>
    </citation>
    <scope>NUCLEOTIDE SEQUENCE [LARGE SCALE GENOMIC DNA]</scope>
    <source>
        <strain evidence="16 17">ZS-1/3</strain>
    </source>
</reference>
<evidence type="ECO:0000256" key="1">
    <source>
        <dbReference type="ARBA" id="ARBA00004429"/>
    </source>
</evidence>
<dbReference type="EMBL" id="JABFCX010000002">
    <property type="protein sequence ID" value="NNU16400.1"/>
    <property type="molecule type" value="Genomic_DNA"/>
</dbReference>
<organism evidence="16 17">
    <name type="scientific">Parvularcula mediterranea</name>
    <dbReference type="NCBI Taxonomy" id="2732508"/>
    <lineage>
        <taxon>Bacteria</taxon>
        <taxon>Pseudomonadati</taxon>
        <taxon>Pseudomonadota</taxon>
        <taxon>Alphaproteobacteria</taxon>
        <taxon>Parvularculales</taxon>
        <taxon>Parvularculaceae</taxon>
        <taxon>Parvularcula</taxon>
    </lineage>
</organism>
<feature type="transmembrane region" description="Helical" evidence="13">
    <location>
        <begin position="486"/>
        <end position="508"/>
    </location>
</feature>
<dbReference type="Pfam" id="PF02096">
    <property type="entry name" value="60KD_IMP"/>
    <property type="match status" value="1"/>
</dbReference>
<dbReference type="NCBIfam" id="TIGR03592">
    <property type="entry name" value="yidC_oxa1_cterm"/>
    <property type="match status" value="1"/>
</dbReference>
<dbReference type="Gene3D" id="2.70.98.90">
    <property type="match status" value="1"/>
</dbReference>
<evidence type="ECO:0000256" key="12">
    <source>
        <dbReference type="ARBA" id="ARBA00033342"/>
    </source>
</evidence>
<dbReference type="GO" id="GO:0005886">
    <property type="term" value="C:plasma membrane"/>
    <property type="evidence" value="ECO:0007669"/>
    <property type="project" value="UniProtKB-SubCell"/>
</dbReference>
<evidence type="ECO:0000256" key="3">
    <source>
        <dbReference type="ARBA" id="ARBA00015325"/>
    </source>
</evidence>
<keyword evidence="4 13" id="KW-0813">Transport</keyword>
<comment type="function">
    <text evidence="13">Required for the insertion and/or proper folding and/or complex formation of integral membrane proteins into the membrane. Involved in integration of membrane proteins that insert both dependently and independently of the Sec translocase complex, as well as at least some lipoproteins. Aids folding of multispanning membrane proteins.</text>
</comment>
<dbReference type="RefSeq" id="WP_173198583.1">
    <property type="nucleotide sequence ID" value="NZ_JABFCX010000002.1"/>
</dbReference>
<dbReference type="NCBIfam" id="NF002353">
    <property type="entry name" value="PRK01318.1-4"/>
    <property type="match status" value="1"/>
</dbReference>
<evidence type="ECO:0000259" key="15">
    <source>
        <dbReference type="Pfam" id="PF14849"/>
    </source>
</evidence>